<reference evidence="10" key="1">
    <citation type="journal article" date="2019" name="Int. J. Syst. Evol. Microbiol.">
        <title>The Global Catalogue of Microorganisms (GCM) 10K type strain sequencing project: providing services to taxonomists for standard genome sequencing and annotation.</title>
        <authorList>
            <consortium name="The Broad Institute Genomics Platform"/>
            <consortium name="The Broad Institute Genome Sequencing Center for Infectious Disease"/>
            <person name="Wu L."/>
            <person name="Ma J."/>
        </authorList>
    </citation>
    <scope>NUCLEOTIDE SEQUENCE [LARGE SCALE GENOMIC DNA]</scope>
    <source>
        <strain evidence="10">JCM 18298</strain>
    </source>
</reference>
<evidence type="ECO:0000256" key="4">
    <source>
        <dbReference type="ARBA" id="ARBA00022827"/>
    </source>
</evidence>
<dbReference type="EMBL" id="BAABJM010000002">
    <property type="protein sequence ID" value="GAA5055116.1"/>
    <property type="molecule type" value="Genomic_DNA"/>
</dbReference>
<comment type="caution">
    <text evidence="9">The sequence shown here is derived from an EMBL/GenBank/DDBJ whole genome shotgun (WGS) entry which is preliminary data.</text>
</comment>
<dbReference type="Gene3D" id="2.40.110.10">
    <property type="entry name" value="Butyryl-CoA Dehydrogenase, subunit A, domain 2"/>
    <property type="match status" value="1"/>
</dbReference>
<evidence type="ECO:0000313" key="9">
    <source>
        <dbReference type="EMBL" id="GAA5055116.1"/>
    </source>
</evidence>
<dbReference type="Proteomes" id="UP001500603">
    <property type="component" value="Unassembled WGS sequence"/>
</dbReference>
<organism evidence="9 10">
    <name type="scientific">Nocardia callitridis</name>
    <dbReference type="NCBI Taxonomy" id="648753"/>
    <lineage>
        <taxon>Bacteria</taxon>
        <taxon>Bacillati</taxon>
        <taxon>Actinomycetota</taxon>
        <taxon>Actinomycetes</taxon>
        <taxon>Mycobacteriales</taxon>
        <taxon>Nocardiaceae</taxon>
        <taxon>Nocardia</taxon>
    </lineage>
</organism>
<evidence type="ECO:0000256" key="2">
    <source>
        <dbReference type="ARBA" id="ARBA00009347"/>
    </source>
</evidence>
<protein>
    <submittedName>
        <fullName evidence="9">Acyl-CoA dehydrogenase family protein</fullName>
    </submittedName>
</protein>
<dbReference type="Gene3D" id="1.20.140.10">
    <property type="entry name" value="Butyryl-CoA Dehydrogenase, subunit A, domain 3"/>
    <property type="match status" value="1"/>
</dbReference>
<evidence type="ECO:0000256" key="5">
    <source>
        <dbReference type="ARBA" id="ARBA00023002"/>
    </source>
</evidence>
<dbReference type="CDD" id="cd00567">
    <property type="entry name" value="ACAD"/>
    <property type="match status" value="1"/>
</dbReference>
<accession>A0ABP9KBA9</accession>
<evidence type="ECO:0000256" key="1">
    <source>
        <dbReference type="ARBA" id="ARBA00001974"/>
    </source>
</evidence>
<dbReference type="PANTHER" id="PTHR43884:SF20">
    <property type="entry name" value="ACYL-COA DEHYDROGENASE FADE28"/>
    <property type="match status" value="1"/>
</dbReference>
<dbReference type="Pfam" id="PF02771">
    <property type="entry name" value="Acyl-CoA_dh_N"/>
    <property type="match status" value="1"/>
</dbReference>
<feature type="domain" description="Acyl-CoA dehydrogenase/oxidase N-terminal" evidence="8">
    <location>
        <begin position="23"/>
        <end position="106"/>
    </location>
</feature>
<dbReference type="InterPro" id="IPR037069">
    <property type="entry name" value="AcylCoA_DH/ox_N_sf"/>
</dbReference>
<dbReference type="SUPFAM" id="SSF47203">
    <property type="entry name" value="Acyl-CoA dehydrogenase C-terminal domain-like"/>
    <property type="match status" value="1"/>
</dbReference>
<evidence type="ECO:0000313" key="10">
    <source>
        <dbReference type="Proteomes" id="UP001500603"/>
    </source>
</evidence>
<name>A0ABP9KBA9_9NOCA</name>
<dbReference type="InterPro" id="IPR009100">
    <property type="entry name" value="AcylCoA_DH/oxidase_NM_dom_sf"/>
</dbReference>
<dbReference type="Pfam" id="PF00441">
    <property type="entry name" value="Acyl-CoA_dh_1"/>
    <property type="match status" value="1"/>
</dbReference>
<evidence type="ECO:0000259" key="7">
    <source>
        <dbReference type="Pfam" id="PF00441"/>
    </source>
</evidence>
<dbReference type="Gene3D" id="1.10.540.10">
    <property type="entry name" value="Acyl-CoA dehydrogenase/oxidase, N-terminal domain"/>
    <property type="match status" value="1"/>
</dbReference>
<dbReference type="PANTHER" id="PTHR43884">
    <property type="entry name" value="ACYL-COA DEHYDROGENASE"/>
    <property type="match status" value="1"/>
</dbReference>
<keyword evidence="5" id="KW-0560">Oxidoreductase</keyword>
<dbReference type="InterPro" id="IPR046373">
    <property type="entry name" value="Acyl-CoA_Oxase/DH_mid-dom_sf"/>
</dbReference>
<keyword evidence="3" id="KW-0285">Flavoprotein</keyword>
<proteinExistence type="inferred from homology"/>
<dbReference type="RefSeq" id="WP_345496029.1">
    <property type="nucleotide sequence ID" value="NZ_BAABJM010000002.1"/>
</dbReference>
<dbReference type="InterPro" id="IPR009075">
    <property type="entry name" value="AcylCo_DH/oxidase_C"/>
</dbReference>
<keyword evidence="10" id="KW-1185">Reference proteome</keyword>
<dbReference type="InterPro" id="IPR013786">
    <property type="entry name" value="AcylCoA_DH/ox_N"/>
</dbReference>
<feature type="region of interest" description="Disordered" evidence="6">
    <location>
        <begin position="1"/>
        <end position="23"/>
    </location>
</feature>
<evidence type="ECO:0000256" key="3">
    <source>
        <dbReference type="ARBA" id="ARBA00022630"/>
    </source>
</evidence>
<comment type="cofactor">
    <cofactor evidence="1">
        <name>FAD</name>
        <dbReference type="ChEBI" id="CHEBI:57692"/>
    </cofactor>
</comment>
<evidence type="ECO:0000256" key="6">
    <source>
        <dbReference type="SAM" id="MobiDB-lite"/>
    </source>
</evidence>
<feature type="domain" description="Acyl-CoA dehydrogenase/oxidase C-terminal" evidence="7">
    <location>
        <begin position="243"/>
        <end position="374"/>
    </location>
</feature>
<gene>
    <name evidence="9" type="ORF">GCM10023318_30810</name>
</gene>
<keyword evidence="4" id="KW-0274">FAD</keyword>
<dbReference type="InterPro" id="IPR036250">
    <property type="entry name" value="AcylCo_DH-like_C"/>
</dbReference>
<dbReference type="SUPFAM" id="SSF56645">
    <property type="entry name" value="Acyl-CoA dehydrogenase NM domain-like"/>
    <property type="match status" value="1"/>
</dbReference>
<sequence length="379" mass="40074">MPTPSTVVEPPWPRSEPAGLAPSPEQAALRESLRAILDKHGGIAQVRADSATEQGFSMPLWRTLVDDMSVATLAVPEERGGLGYSVAELATVLEECGRALVCEPVYSSAVLGTQALLLTSPDDQDLLTGVLTGDLLATVSALDATTDDLHAERTASGWTVSGTVTHLPCGGSAEVIVASAHSVDGRRLFALRPGPDCVRTGRTVLDPTRRLSDVTLRECPAVALVGPDATDSAATRLRDLATLALACENTGIVEIMLELTVAYVSTRRQFDRAIGSFQAVKHRLADLLVLLERSRSASRYAAALYAEDPDSARLAVAVAGAVCTDSAVRAAAEAIQLHGGIGFTWEHPVHSYFRRALGNEAAQGDSRTHRQRIGTLVGL</sequence>
<evidence type="ECO:0000259" key="8">
    <source>
        <dbReference type="Pfam" id="PF02771"/>
    </source>
</evidence>
<comment type="similarity">
    <text evidence="2">Belongs to the acyl-CoA dehydrogenase family.</text>
</comment>